<dbReference type="GO" id="GO:0016020">
    <property type="term" value="C:membrane"/>
    <property type="evidence" value="ECO:0007669"/>
    <property type="project" value="UniProtKB-SubCell"/>
</dbReference>
<dbReference type="PROSITE" id="PS00107">
    <property type="entry name" value="PROTEIN_KINASE_ATP"/>
    <property type="match status" value="1"/>
</dbReference>
<evidence type="ECO:0000256" key="4">
    <source>
        <dbReference type="ARBA" id="ARBA00012513"/>
    </source>
</evidence>
<evidence type="ECO:0000256" key="18">
    <source>
        <dbReference type="ARBA" id="ARBA00048679"/>
    </source>
</evidence>
<dbReference type="GO" id="GO:0030246">
    <property type="term" value="F:carbohydrate binding"/>
    <property type="evidence" value="ECO:0007669"/>
    <property type="project" value="UniProtKB-KW"/>
</dbReference>
<dbReference type="Pfam" id="PF00139">
    <property type="entry name" value="Lectin_legB"/>
    <property type="match status" value="1"/>
</dbReference>
<evidence type="ECO:0000256" key="15">
    <source>
        <dbReference type="ARBA" id="ARBA00023170"/>
    </source>
</evidence>
<evidence type="ECO:0000313" key="23">
    <source>
        <dbReference type="Proteomes" id="UP000015453"/>
    </source>
</evidence>
<keyword evidence="10 19" id="KW-0547">Nucleotide-binding</keyword>
<evidence type="ECO:0000256" key="10">
    <source>
        <dbReference type="ARBA" id="ARBA00022741"/>
    </source>
</evidence>
<feature type="transmembrane region" description="Helical" evidence="20">
    <location>
        <begin position="74"/>
        <end position="95"/>
    </location>
</feature>
<dbReference type="SUPFAM" id="SSF49899">
    <property type="entry name" value="Concanavalin A-like lectins/glucanases"/>
    <property type="match status" value="1"/>
</dbReference>
<feature type="transmembrane region" description="Helical" evidence="20">
    <location>
        <begin position="275"/>
        <end position="296"/>
    </location>
</feature>
<dbReference type="PANTHER" id="PTHR27007">
    <property type="match status" value="1"/>
</dbReference>
<comment type="subcellular location">
    <subcellularLocation>
        <location evidence="1">Membrane</location>
        <topology evidence="1">Single-pass type I membrane protein</topology>
    </subcellularLocation>
</comment>
<dbReference type="PROSITE" id="PS00108">
    <property type="entry name" value="PROTEIN_KINASE_ST"/>
    <property type="match status" value="1"/>
</dbReference>
<dbReference type="FunFam" id="3.30.200.20:FF:000112">
    <property type="entry name" value="Lectin-domain containing receptor kinase A4.3"/>
    <property type="match status" value="1"/>
</dbReference>
<keyword evidence="16" id="KW-0325">Glycoprotein</keyword>
<dbReference type="FunFam" id="1.10.510.10:FF:000108">
    <property type="entry name" value="L-type lectin-domain containing receptor kinase S.4"/>
    <property type="match status" value="1"/>
</dbReference>
<evidence type="ECO:0000256" key="19">
    <source>
        <dbReference type="PROSITE-ProRule" id="PRU10141"/>
    </source>
</evidence>
<keyword evidence="13 20" id="KW-1133">Transmembrane helix</keyword>
<keyword evidence="15" id="KW-0675">Receptor</keyword>
<dbReference type="Gene3D" id="3.30.200.20">
    <property type="entry name" value="Phosphorylase Kinase, domain 1"/>
    <property type="match status" value="1"/>
</dbReference>
<evidence type="ECO:0000256" key="3">
    <source>
        <dbReference type="ARBA" id="ARBA00010217"/>
    </source>
</evidence>
<accession>S8DKN0</accession>
<dbReference type="SMART" id="SM00220">
    <property type="entry name" value="S_TKc"/>
    <property type="match status" value="1"/>
</dbReference>
<keyword evidence="11" id="KW-0418">Kinase</keyword>
<keyword evidence="23" id="KW-1185">Reference proteome</keyword>
<gene>
    <name evidence="22" type="ORF">M569_14734</name>
</gene>
<evidence type="ECO:0000256" key="16">
    <source>
        <dbReference type="ARBA" id="ARBA00023180"/>
    </source>
</evidence>
<evidence type="ECO:0000256" key="7">
    <source>
        <dbReference type="ARBA" id="ARBA00022692"/>
    </source>
</evidence>
<evidence type="ECO:0000256" key="13">
    <source>
        <dbReference type="ARBA" id="ARBA00022989"/>
    </source>
</evidence>
<evidence type="ECO:0000256" key="2">
    <source>
        <dbReference type="ARBA" id="ARBA00008536"/>
    </source>
</evidence>
<organism evidence="22 23">
    <name type="scientific">Genlisea aurea</name>
    <dbReference type="NCBI Taxonomy" id="192259"/>
    <lineage>
        <taxon>Eukaryota</taxon>
        <taxon>Viridiplantae</taxon>
        <taxon>Streptophyta</taxon>
        <taxon>Embryophyta</taxon>
        <taxon>Tracheophyta</taxon>
        <taxon>Spermatophyta</taxon>
        <taxon>Magnoliopsida</taxon>
        <taxon>eudicotyledons</taxon>
        <taxon>Gunneridae</taxon>
        <taxon>Pentapetalae</taxon>
        <taxon>asterids</taxon>
        <taxon>lamiids</taxon>
        <taxon>Lamiales</taxon>
        <taxon>Lentibulariaceae</taxon>
        <taxon>Genlisea</taxon>
    </lineage>
</organism>
<keyword evidence="7 20" id="KW-0812">Transmembrane</keyword>
<keyword evidence="8" id="KW-0732">Signal</keyword>
<dbReference type="InterPro" id="IPR050528">
    <property type="entry name" value="L-type_Lectin-RKs"/>
</dbReference>
<dbReference type="InterPro" id="IPR011009">
    <property type="entry name" value="Kinase-like_dom_sf"/>
</dbReference>
<comment type="catalytic activity">
    <reaction evidence="18">
        <text>L-seryl-[protein] + ATP = O-phospho-L-seryl-[protein] + ADP + H(+)</text>
        <dbReference type="Rhea" id="RHEA:17989"/>
        <dbReference type="Rhea" id="RHEA-COMP:9863"/>
        <dbReference type="Rhea" id="RHEA-COMP:11604"/>
        <dbReference type="ChEBI" id="CHEBI:15378"/>
        <dbReference type="ChEBI" id="CHEBI:29999"/>
        <dbReference type="ChEBI" id="CHEBI:30616"/>
        <dbReference type="ChEBI" id="CHEBI:83421"/>
        <dbReference type="ChEBI" id="CHEBI:456216"/>
        <dbReference type="EC" id="2.7.11.1"/>
    </reaction>
</comment>
<dbReference type="GO" id="GO:0004674">
    <property type="term" value="F:protein serine/threonine kinase activity"/>
    <property type="evidence" value="ECO:0007669"/>
    <property type="project" value="UniProtKB-KW"/>
</dbReference>
<feature type="binding site" evidence="19">
    <location>
        <position position="361"/>
    </location>
    <ligand>
        <name>ATP</name>
        <dbReference type="ChEBI" id="CHEBI:30616"/>
    </ligand>
</feature>
<evidence type="ECO:0000256" key="20">
    <source>
        <dbReference type="SAM" id="Phobius"/>
    </source>
</evidence>
<reference evidence="22 23" key="1">
    <citation type="journal article" date="2013" name="BMC Genomics">
        <title>The miniature genome of a carnivorous plant Genlisea aurea contains a low number of genes and short non-coding sequences.</title>
        <authorList>
            <person name="Leushkin E.V."/>
            <person name="Sutormin R.A."/>
            <person name="Nabieva E.R."/>
            <person name="Penin A.A."/>
            <person name="Kondrashov A.S."/>
            <person name="Logacheva M.D."/>
        </authorList>
    </citation>
    <scope>NUCLEOTIDE SEQUENCE [LARGE SCALE GENOMIC DNA]</scope>
</reference>
<dbReference type="PROSITE" id="PS50011">
    <property type="entry name" value="PROTEIN_KINASE_DOM"/>
    <property type="match status" value="1"/>
</dbReference>
<dbReference type="OrthoDB" id="543442at2759"/>
<keyword evidence="9" id="KW-0430">Lectin</keyword>
<feature type="domain" description="Protein kinase" evidence="21">
    <location>
        <begin position="332"/>
        <end position="606"/>
    </location>
</feature>
<comment type="catalytic activity">
    <reaction evidence="17">
        <text>L-threonyl-[protein] + ATP = O-phospho-L-threonyl-[protein] + ADP + H(+)</text>
        <dbReference type="Rhea" id="RHEA:46608"/>
        <dbReference type="Rhea" id="RHEA-COMP:11060"/>
        <dbReference type="Rhea" id="RHEA-COMP:11605"/>
        <dbReference type="ChEBI" id="CHEBI:15378"/>
        <dbReference type="ChEBI" id="CHEBI:30013"/>
        <dbReference type="ChEBI" id="CHEBI:30616"/>
        <dbReference type="ChEBI" id="CHEBI:61977"/>
        <dbReference type="ChEBI" id="CHEBI:456216"/>
        <dbReference type="EC" id="2.7.11.1"/>
    </reaction>
</comment>
<comment type="caution">
    <text evidence="22">The sequence shown here is derived from an EMBL/GenBank/DDBJ whole genome shotgun (WGS) entry which is preliminary data.</text>
</comment>
<evidence type="ECO:0000256" key="17">
    <source>
        <dbReference type="ARBA" id="ARBA00047899"/>
    </source>
</evidence>
<keyword evidence="14 20" id="KW-0472">Membrane</keyword>
<dbReference type="SUPFAM" id="SSF56112">
    <property type="entry name" value="Protein kinase-like (PK-like)"/>
    <property type="match status" value="1"/>
</dbReference>
<dbReference type="InterPro" id="IPR008271">
    <property type="entry name" value="Ser/Thr_kinase_AS"/>
</dbReference>
<keyword evidence="12 19" id="KW-0067">ATP-binding</keyword>
<protein>
    <recommendedName>
        <fullName evidence="4">non-specific serine/threonine protein kinase</fullName>
        <ecNumber evidence="4">2.7.11.1</ecNumber>
    </recommendedName>
</protein>
<dbReference type="InterPro" id="IPR001220">
    <property type="entry name" value="Legume_lectin_dom"/>
</dbReference>
<dbReference type="InterPro" id="IPR017441">
    <property type="entry name" value="Protein_kinase_ATP_BS"/>
</dbReference>
<evidence type="ECO:0000259" key="21">
    <source>
        <dbReference type="PROSITE" id="PS50011"/>
    </source>
</evidence>
<feature type="non-terminal residue" evidence="22">
    <location>
        <position position="1"/>
    </location>
</feature>
<dbReference type="Gene3D" id="2.60.120.200">
    <property type="match status" value="1"/>
</dbReference>
<dbReference type="FunFam" id="2.60.120.200:FF:000051">
    <property type="entry name" value="L-type lectin-domain containing receptor kinase V.9"/>
    <property type="match status" value="1"/>
</dbReference>
<dbReference type="Pfam" id="PF00069">
    <property type="entry name" value="Pkinase"/>
    <property type="match status" value="1"/>
</dbReference>
<dbReference type="EMBL" id="AUSU01007853">
    <property type="protein sequence ID" value="EPS60067.1"/>
    <property type="molecule type" value="Genomic_DNA"/>
</dbReference>
<evidence type="ECO:0000256" key="12">
    <source>
        <dbReference type="ARBA" id="ARBA00022840"/>
    </source>
</evidence>
<dbReference type="InterPro" id="IPR013320">
    <property type="entry name" value="ConA-like_dom_sf"/>
</dbReference>
<name>S8DKN0_9LAMI</name>
<evidence type="ECO:0000256" key="1">
    <source>
        <dbReference type="ARBA" id="ARBA00004479"/>
    </source>
</evidence>
<evidence type="ECO:0000256" key="14">
    <source>
        <dbReference type="ARBA" id="ARBA00023136"/>
    </source>
</evidence>
<proteinExistence type="inferred from homology"/>
<dbReference type="Proteomes" id="UP000015453">
    <property type="component" value="Unassembled WGS sequence"/>
</dbReference>
<comment type="similarity">
    <text evidence="3">In the C-terminal section; belongs to the protein kinase superfamily. Ser/Thr protein kinase family.</text>
</comment>
<keyword evidence="6" id="KW-0808">Transferase</keyword>
<dbReference type="CDD" id="cd14066">
    <property type="entry name" value="STKc_IRAK"/>
    <property type="match status" value="1"/>
</dbReference>
<evidence type="ECO:0000256" key="9">
    <source>
        <dbReference type="ARBA" id="ARBA00022734"/>
    </source>
</evidence>
<dbReference type="AlphaFoldDB" id="S8DKN0"/>
<dbReference type="Gene3D" id="1.10.510.10">
    <property type="entry name" value="Transferase(Phosphotransferase) domain 1"/>
    <property type="match status" value="1"/>
</dbReference>
<keyword evidence="5" id="KW-0723">Serine/threonine-protein kinase</keyword>
<dbReference type="GO" id="GO:0005524">
    <property type="term" value="F:ATP binding"/>
    <property type="evidence" value="ECO:0007669"/>
    <property type="project" value="UniProtKB-UniRule"/>
</dbReference>
<evidence type="ECO:0000256" key="11">
    <source>
        <dbReference type="ARBA" id="ARBA00022777"/>
    </source>
</evidence>
<dbReference type="InterPro" id="IPR000719">
    <property type="entry name" value="Prot_kinase_dom"/>
</dbReference>
<sequence length="655" mass="71962">LLSIAAQPESFSFNGFRSGNLTVDVEGVAGITSKGVFMLTDSQNRREIGHGFYPNPVLFKNSSNSSVFSFSTHFIFAIVPSYSFAAGQGMAFVIAPQRGLPGAMPRGYLGLLNVTDNGDPANHVFAVELDTVQNLEFSDIDDNHVGVDVNSLISASANSAGYHDDRTGAFAGLNLTSALPMQLWIDYDGDSGKIDVTLAPLRAGKPILPLVSLVHDLSTVVNQYMYVGFSAASFYTGHYVLGWSFGINGAAAPPLNLSLLPKIPPLRHNRPKIPLFLVLPLICIVLLLLCLLGVGYCCRRKEKFSEVIEGWELEYISQRFKYKDLYRATKGFKDRGLLGTGGFGKVYRGVISGTRAEVAVKRVSNDSRQGTREFVAEIVSIGRLRHRNLVPLLGYCRRKSELLLVYEYMPNGSLDKLLHGQPENALSWAQRFRVIKGVASGLLYLHEEWEQVVIHRDIKPSNVLLDEEFNARLGDFGLARLYDHGSDPQTTHIVGTLGYLAPEHTFTGKATTGTDVYAFGAFLLEVACGRRPIDPKSTAETAVLVEWVISLWNKDQLLGGVDPKLEGDYRKEEAELVLKLGILCCRSRPEFRPNMRSLVLYLEGALALPEIKPADQFDLAYCHGLDDFRAFFPSSGRTCASGAFSVSNSLTSSGR</sequence>
<evidence type="ECO:0000256" key="8">
    <source>
        <dbReference type="ARBA" id="ARBA00022729"/>
    </source>
</evidence>
<evidence type="ECO:0000256" key="5">
    <source>
        <dbReference type="ARBA" id="ARBA00022527"/>
    </source>
</evidence>
<dbReference type="EC" id="2.7.11.1" evidence="4"/>
<evidence type="ECO:0000256" key="6">
    <source>
        <dbReference type="ARBA" id="ARBA00022679"/>
    </source>
</evidence>
<evidence type="ECO:0000313" key="22">
    <source>
        <dbReference type="EMBL" id="EPS60067.1"/>
    </source>
</evidence>
<dbReference type="CDD" id="cd06899">
    <property type="entry name" value="lectin_legume_LecRK_Arcelin_ConA"/>
    <property type="match status" value="1"/>
</dbReference>
<comment type="similarity">
    <text evidence="2">In the N-terminal section; belongs to the leguminous lectin family.</text>
</comment>